<dbReference type="AlphaFoldDB" id="A0A1E3VNE0"/>
<comment type="caution">
    <text evidence="6">The sequence shown here is derived from an EMBL/GenBank/DDBJ whole genome shotgun (WGS) entry which is preliminary data.</text>
</comment>
<dbReference type="Gene3D" id="2.30.40.10">
    <property type="entry name" value="Urease, subunit C, domain 1"/>
    <property type="match status" value="1"/>
</dbReference>
<keyword evidence="4" id="KW-0862">Zinc</keyword>
<dbReference type="InterPro" id="IPR010252">
    <property type="entry name" value="HutF"/>
</dbReference>
<evidence type="ECO:0000313" key="7">
    <source>
        <dbReference type="Proteomes" id="UP000094172"/>
    </source>
</evidence>
<dbReference type="STRING" id="1774970.AUC70_04465"/>
<dbReference type="InterPro" id="IPR006680">
    <property type="entry name" value="Amidohydro-rel"/>
</dbReference>
<dbReference type="GO" id="GO:0019239">
    <property type="term" value="F:deaminase activity"/>
    <property type="evidence" value="ECO:0007669"/>
    <property type="project" value="TreeGrafter"/>
</dbReference>
<protein>
    <recommendedName>
        <fullName evidence="5">Amidohydrolase-related domain-containing protein</fullName>
    </recommendedName>
</protein>
<dbReference type="GO" id="GO:0046872">
    <property type="term" value="F:metal ion binding"/>
    <property type="evidence" value="ECO:0007669"/>
    <property type="project" value="UniProtKB-KW"/>
</dbReference>
<evidence type="ECO:0000256" key="1">
    <source>
        <dbReference type="ARBA" id="ARBA00001947"/>
    </source>
</evidence>
<accession>A0A1E3VNE0</accession>
<gene>
    <name evidence="6" type="ORF">AUC70_04465</name>
</gene>
<dbReference type="Proteomes" id="UP000094172">
    <property type="component" value="Unassembled WGS sequence"/>
</dbReference>
<evidence type="ECO:0000256" key="4">
    <source>
        <dbReference type="ARBA" id="ARBA00022833"/>
    </source>
</evidence>
<sequence length="462" mass="50573">MTTVYEIEHLYQADGWLSPGYVEVGGDGIIVRVSSEYTGDHNAVRLAGFGVPGLQNLHSHAFQRALVGRTEFVGHGRAEDNLWNWREEMYRLVDRLTPDDVEAIAALVYLEMLQFGTTTLCEFQYLHHQPGGGFYENPAEMSERLIATAERIGLRLTLLPVLYGHGGIGVPPQGAQLRFVHSVDDYLTLVQTLRLRCSSRPWLRIGLALHSLRAVTPDEALTAVESMNTMDADANIHIHVSETVKEVADVENALGARPVEWLLDNVDLNHKWCLVHATHLDASELAKAAKSGAVVGLCPLTEAMLGDGLFQLVEYHDAHGSWGIGTDSQCSTSIAEELRVLECGKRLELRRRNVIARSVDGQKAHSGRILFDSALAGGARASGQGAVALAPGEFADLVLLDPHCNTLLGHGPETVLDAWILGGTHNPVRDVMVAGRWIIHDGRHAEEAAIRANYRTVIERVA</sequence>
<organism evidence="6 7">
    <name type="scientific">Methyloceanibacter stevinii</name>
    <dbReference type="NCBI Taxonomy" id="1774970"/>
    <lineage>
        <taxon>Bacteria</taxon>
        <taxon>Pseudomonadati</taxon>
        <taxon>Pseudomonadota</taxon>
        <taxon>Alphaproteobacteria</taxon>
        <taxon>Hyphomicrobiales</taxon>
        <taxon>Hyphomicrobiaceae</taxon>
        <taxon>Methyloceanibacter</taxon>
    </lineage>
</organism>
<reference evidence="6 7" key="1">
    <citation type="journal article" date="2016" name="Environ. Microbiol.">
        <title>New Methyloceanibacter diversity from North Sea sediments includes methanotroph containing solely the soluble methane monooxygenase.</title>
        <authorList>
            <person name="Vekeman B."/>
            <person name="Kerckhof F.M."/>
            <person name="Cremers G."/>
            <person name="de Vos P."/>
            <person name="Vandamme P."/>
            <person name="Boon N."/>
            <person name="Op den Camp H.J."/>
            <person name="Heylen K."/>
        </authorList>
    </citation>
    <scope>NUCLEOTIDE SEQUENCE [LARGE SCALE GENOMIC DNA]</scope>
    <source>
        <strain evidence="6 7">R-67176</strain>
    </source>
</reference>
<feature type="domain" description="Amidohydrolase-related" evidence="5">
    <location>
        <begin position="51"/>
        <end position="437"/>
    </location>
</feature>
<dbReference type="PANTHER" id="PTHR11271">
    <property type="entry name" value="GUANINE DEAMINASE"/>
    <property type="match status" value="1"/>
</dbReference>
<dbReference type="EMBL" id="LPWE01000011">
    <property type="protein sequence ID" value="ODR95012.1"/>
    <property type="molecule type" value="Genomic_DNA"/>
</dbReference>
<evidence type="ECO:0000313" key="6">
    <source>
        <dbReference type="EMBL" id="ODR95012.1"/>
    </source>
</evidence>
<dbReference type="RefSeq" id="WP_069444311.1">
    <property type="nucleotide sequence ID" value="NZ_LPWE01000011.1"/>
</dbReference>
<dbReference type="Pfam" id="PF01979">
    <property type="entry name" value="Amidohydro_1"/>
    <property type="match status" value="1"/>
</dbReference>
<dbReference type="GO" id="GO:0005829">
    <property type="term" value="C:cytosol"/>
    <property type="evidence" value="ECO:0007669"/>
    <property type="project" value="TreeGrafter"/>
</dbReference>
<dbReference type="InterPro" id="IPR011059">
    <property type="entry name" value="Metal-dep_hydrolase_composite"/>
</dbReference>
<keyword evidence="3" id="KW-0378">Hydrolase</keyword>
<dbReference type="InterPro" id="IPR032466">
    <property type="entry name" value="Metal_Hydrolase"/>
</dbReference>
<evidence type="ECO:0000256" key="2">
    <source>
        <dbReference type="ARBA" id="ARBA00022723"/>
    </source>
</evidence>
<proteinExistence type="predicted"/>
<dbReference type="SUPFAM" id="SSF51338">
    <property type="entry name" value="Composite domain of metallo-dependent hydrolases"/>
    <property type="match status" value="1"/>
</dbReference>
<dbReference type="NCBIfam" id="TIGR02022">
    <property type="entry name" value="hutF"/>
    <property type="match status" value="1"/>
</dbReference>
<name>A0A1E3VNE0_9HYPH</name>
<dbReference type="PANTHER" id="PTHR11271:SF48">
    <property type="entry name" value="AMIDOHYDROLASE-RELATED DOMAIN-CONTAINING PROTEIN"/>
    <property type="match status" value="1"/>
</dbReference>
<keyword evidence="2" id="KW-0479">Metal-binding</keyword>
<dbReference type="SUPFAM" id="SSF51556">
    <property type="entry name" value="Metallo-dependent hydrolases"/>
    <property type="match status" value="1"/>
</dbReference>
<evidence type="ECO:0000259" key="5">
    <source>
        <dbReference type="Pfam" id="PF01979"/>
    </source>
</evidence>
<dbReference type="NCBIfam" id="NF006684">
    <property type="entry name" value="PRK09229.1-5"/>
    <property type="match status" value="1"/>
</dbReference>
<comment type="cofactor">
    <cofactor evidence="1">
        <name>Zn(2+)</name>
        <dbReference type="ChEBI" id="CHEBI:29105"/>
    </cofactor>
</comment>
<dbReference type="Gene3D" id="3.20.20.140">
    <property type="entry name" value="Metal-dependent hydrolases"/>
    <property type="match status" value="1"/>
</dbReference>
<evidence type="ECO:0000256" key="3">
    <source>
        <dbReference type="ARBA" id="ARBA00022801"/>
    </source>
</evidence>
<dbReference type="InterPro" id="IPR051607">
    <property type="entry name" value="Metallo-dep_hydrolases"/>
</dbReference>
<keyword evidence="7" id="KW-1185">Reference proteome</keyword>